<feature type="transmembrane region" description="Helical" evidence="8">
    <location>
        <begin position="68"/>
        <end position="86"/>
    </location>
</feature>
<keyword evidence="5" id="KW-0350">Heme biosynthesis</keyword>
<proteinExistence type="predicted"/>
<feature type="transmembrane region" description="Helical" evidence="8">
    <location>
        <begin position="278"/>
        <end position="303"/>
    </location>
</feature>
<dbReference type="Proteomes" id="UP000649617">
    <property type="component" value="Unassembled WGS sequence"/>
</dbReference>
<evidence type="ECO:0000256" key="1">
    <source>
        <dbReference type="ARBA" id="ARBA00004141"/>
    </source>
</evidence>
<dbReference type="EMBL" id="CAJNIZ010043171">
    <property type="protein sequence ID" value="CAE7652485.1"/>
    <property type="molecule type" value="Genomic_DNA"/>
</dbReference>
<evidence type="ECO:0000313" key="9">
    <source>
        <dbReference type="EMBL" id="CAE7652485.1"/>
    </source>
</evidence>
<comment type="subcellular location">
    <subcellularLocation>
        <location evidence="1">Membrane</location>
        <topology evidence="1">Multi-pass membrane protein</topology>
    </subcellularLocation>
</comment>
<evidence type="ECO:0000313" key="10">
    <source>
        <dbReference type="Proteomes" id="UP000649617"/>
    </source>
</evidence>
<dbReference type="PANTHER" id="PTHR43448">
    <property type="entry name" value="PROTOHEME IX FARNESYLTRANSFERASE, MITOCHONDRIAL"/>
    <property type="match status" value="1"/>
</dbReference>
<evidence type="ECO:0000256" key="8">
    <source>
        <dbReference type="SAM" id="Phobius"/>
    </source>
</evidence>
<dbReference type="CDD" id="cd13957">
    <property type="entry name" value="PT_UbiA_Cox10"/>
    <property type="match status" value="1"/>
</dbReference>
<accession>A0A812VT45</accession>
<dbReference type="Gene3D" id="1.10.357.140">
    <property type="entry name" value="UbiA prenyltransferase"/>
    <property type="match status" value="1"/>
</dbReference>
<dbReference type="GO" id="GO:0005739">
    <property type="term" value="C:mitochondrion"/>
    <property type="evidence" value="ECO:0007669"/>
    <property type="project" value="TreeGrafter"/>
</dbReference>
<evidence type="ECO:0000256" key="4">
    <source>
        <dbReference type="ARBA" id="ARBA00022989"/>
    </source>
</evidence>
<name>A0A812VT45_SYMPI</name>
<reference evidence="9" key="1">
    <citation type="submission" date="2021-02" db="EMBL/GenBank/DDBJ databases">
        <authorList>
            <person name="Dougan E. K."/>
            <person name="Rhodes N."/>
            <person name="Thang M."/>
            <person name="Chan C."/>
        </authorList>
    </citation>
    <scope>NUCLEOTIDE SEQUENCE</scope>
</reference>
<dbReference type="Pfam" id="PF01040">
    <property type="entry name" value="UbiA"/>
    <property type="match status" value="1"/>
</dbReference>
<dbReference type="InterPro" id="IPR000537">
    <property type="entry name" value="UbiA_prenyltransferase"/>
</dbReference>
<feature type="transmembrane region" description="Helical" evidence="8">
    <location>
        <begin position="193"/>
        <end position="218"/>
    </location>
</feature>
<dbReference type="InterPro" id="IPR006369">
    <property type="entry name" value="Protohaem_IX_farnesylTrfase"/>
</dbReference>
<evidence type="ECO:0000256" key="5">
    <source>
        <dbReference type="ARBA" id="ARBA00023133"/>
    </source>
</evidence>
<comment type="caution">
    <text evidence="9">The sequence shown here is derived from an EMBL/GenBank/DDBJ whole genome shotgun (WGS) entry which is preliminary data.</text>
</comment>
<dbReference type="GO" id="GO:0006784">
    <property type="term" value="P:heme A biosynthetic process"/>
    <property type="evidence" value="ECO:0007669"/>
    <property type="project" value="TreeGrafter"/>
</dbReference>
<dbReference type="GO" id="GO:0008495">
    <property type="term" value="F:protoheme IX farnesyltransferase activity"/>
    <property type="evidence" value="ECO:0007669"/>
    <property type="project" value="InterPro"/>
</dbReference>
<evidence type="ECO:0000256" key="7">
    <source>
        <dbReference type="ARBA" id="ARBA00030253"/>
    </source>
</evidence>
<feature type="transmembrane region" description="Helical" evidence="8">
    <location>
        <begin position="323"/>
        <end position="340"/>
    </location>
</feature>
<gene>
    <name evidence="9" type="primary">COX10</name>
    <name evidence="9" type="ORF">SPIL2461_LOCUS17449</name>
</gene>
<evidence type="ECO:0000256" key="2">
    <source>
        <dbReference type="ARBA" id="ARBA00022679"/>
    </source>
</evidence>
<dbReference type="AlphaFoldDB" id="A0A812VT45"/>
<sequence>MFPLTRACARSALPRVQPTHSRPLHAALSTAATQSRELPASSPVAERPVRTAGLAGFRLYWKLAKGKLTLWVSLSALPGYFLALPGTIEPSIAAALFVGTFLTSSSAQTMNQMIEVDRDARMKRTAMRPLPSGQLSSEEAARFAAGAGAVGLGMLGVGTTGPTAAVAAATMVTYAALYTPLKVRSPYNTHVGAISGSLPTLMGFTAALGTGLCVSPWLPHAAWLFGMQTLWQMPHFYSLAWLHRSDYLQGGYKMFPLSDTTGAETAAMSKPYLVALCILPWAMSASGAASWMLPVGAALPSFFWWHTLKDFERRPSATTCRRFFLGSLSYLISMLALFTACARASEDSSVADKAQDENVDHVERTFLEPAWRAHMRSYLLSACPHEQVCRDLLHTCGQTGGCPLAKRQHGSSAA</sequence>
<keyword evidence="3 8" id="KW-0812">Transmembrane</keyword>
<dbReference type="PANTHER" id="PTHR43448:SF2">
    <property type="entry name" value="PROTOHEME IX FARNESYLTRANSFERASE, MITOCHONDRIAL"/>
    <property type="match status" value="1"/>
</dbReference>
<evidence type="ECO:0000256" key="3">
    <source>
        <dbReference type="ARBA" id="ARBA00022692"/>
    </source>
</evidence>
<evidence type="ECO:0000256" key="6">
    <source>
        <dbReference type="ARBA" id="ARBA00023136"/>
    </source>
</evidence>
<keyword evidence="2" id="KW-0808">Transferase</keyword>
<organism evidence="9 10">
    <name type="scientific">Symbiodinium pilosum</name>
    <name type="common">Dinoflagellate</name>
    <dbReference type="NCBI Taxonomy" id="2952"/>
    <lineage>
        <taxon>Eukaryota</taxon>
        <taxon>Sar</taxon>
        <taxon>Alveolata</taxon>
        <taxon>Dinophyceae</taxon>
        <taxon>Suessiales</taxon>
        <taxon>Symbiodiniaceae</taxon>
        <taxon>Symbiodinium</taxon>
    </lineage>
</organism>
<protein>
    <recommendedName>
        <fullName evidence="7">Heme O synthase</fullName>
    </recommendedName>
</protein>
<dbReference type="InterPro" id="IPR044878">
    <property type="entry name" value="UbiA_sf"/>
</dbReference>
<keyword evidence="4 8" id="KW-1133">Transmembrane helix</keyword>
<feature type="transmembrane region" description="Helical" evidence="8">
    <location>
        <begin position="92"/>
        <end position="114"/>
    </location>
</feature>
<dbReference type="GO" id="GO:0016020">
    <property type="term" value="C:membrane"/>
    <property type="evidence" value="ECO:0007669"/>
    <property type="project" value="UniProtKB-SubCell"/>
</dbReference>
<keyword evidence="10" id="KW-1185">Reference proteome</keyword>
<keyword evidence="6 8" id="KW-0472">Membrane</keyword>
<dbReference type="OrthoDB" id="5211at2759"/>